<organism evidence="1 2">
    <name type="scientific">Putridiphycobacter roseus</name>
    <dbReference type="NCBI Taxonomy" id="2219161"/>
    <lineage>
        <taxon>Bacteria</taxon>
        <taxon>Pseudomonadati</taxon>
        <taxon>Bacteroidota</taxon>
        <taxon>Flavobacteriia</taxon>
        <taxon>Flavobacteriales</taxon>
        <taxon>Crocinitomicaceae</taxon>
        <taxon>Putridiphycobacter</taxon>
    </lineage>
</organism>
<dbReference type="EMBL" id="QKSB01000007">
    <property type="protein sequence ID" value="PZE16551.1"/>
    <property type="molecule type" value="Genomic_DNA"/>
</dbReference>
<comment type="caution">
    <text evidence="1">The sequence shown here is derived from an EMBL/GenBank/DDBJ whole genome shotgun (WGS) entry which is preliminary data.</text>
</comment>
<dbReference type="Gene3D" id="3.40.50.150">
    <property type="entry name" value="Vaccinia Virus protein VP39"/>
    <property type="match status" value="1"/>
</dbReference>
<accession>A0A2W1N0R3</accession>
<dbReference type="OrthoDB" id="2370471at2"/>
<name>A0A2W1N0R3_9FLAO</name>
<protein>
    <recommendedName>
        <fullName evidence="3">Methyltransferase</fullName>
    </recommendedName>
</protein>
<dbReference type="AlphaFoldDB" id="A0A2W1N0R3"/>
<evidence type="ECO:0000313" key="1">
    <source>
        <dbReference type="EMBL" id="PZE16551.1"/>
    </source>
</evidence>
<dbReference type="CDD" id="cd02440">
    <property type="entry name" value="AdoMet_MTases"/>
    <property type="match status" value="1"/>
</dbReference>
<proteinExistence type="predicted"/>
<reference evidence="1 2" key="1">
    <citation type="submission" date="2018-06" db="EMBL/GenBank/DDBJ databases">
        <title>The draft genome sequence of Crocinitomix sp. SM1701.</title>
        <authorList>
            <person name="Zhang X."/>
        </authorList>
    </citation>
    <scope>NUCLEOTIDE SEQUENCE [LARGE SCALE GENOMIC DNA]</scope>
    <source>
        <strain evidence="1 2">SM1701</strain>
    </source>
</reference>
<evidence type="ECO:0008006" key="3">
    <source>
        <dbReference type="Google" id="ProtNLM"/>
    </source>
</evidence>
<dbReference type="RefSeq" id="WP_111063567.1">
    <property type="nucleotide sequence ID" value="NZ_JBHUCU010000017.1"/>
</dbReference>
<dbReference type="PANTHER" id="PTHR43861:SF6">
    <property type="entry name" value="METHYLTRANSFERASE TYPE 11"/>
    <property type="match status" value="1"/>
</dbReference>
<keyword evidence="2" id="KW-1185">Reference proteome</keyword>
<gene>
    <name evidence="1" type="ORF">DNU06_11890</name>
</gene>
<evidence type="ECO:0000313" key="2">
    <source>
        <dbReference type="Proteomes" id="UP000249248"/>
    </source>
</evidence>
<dbReference type="InterPro" id="IPR029063">
    <property type="entry name" value="SAM-dependent_MTases_sf"/>
</dbReference>
<sequence length="291" mass="33071">MNQIQNCPLCGHQKFKPVLSAVDYTVSKDTFNIVACEQCKFQFTNPIPEEDKIGAFYKSESYVSHSSTNKGLINKIYQRVRKHTLKTKSDLVLNVANGKEVLDIGAGTGHFLNQVNHVGLHGKGLEPDEDARAFAKSNFNLDLAPIEKLHELEAGSIDVITMWHVLEHVYHLQNDFTQMVKLLNQNGKLIIAVPNRNSYDAKIYKAYWAAYDLPIHLYHFTPTDIKALAKQHGMKVEQILPMKFDAYYVSMLSEKYKGGNVFKAFFNGWISNMKAKNDSYSSQIYILSKES</sequence>
<dbReference type="SUPFAM" id="SSF53335">
    <property type="entry name" value="S-adenosyl-L-methionine-dependent methyltransferases"/>
    <property type="match status" value="1"/>
</dbReference>
<dbReference type="PANTHER" id="PTHR43861">
    <property type="entry name" value="TRANS-ACONITATE 2-METHYLTRANSFERASE-RELATED"/>
    <property type="match status" value="1"/>
</dbReference>
<dbReference type="Pfam" id="PF13489">
    <property type="entry name" value="Methyltransf_23"/>
    <property type="match status" value="1"/>
</dbReference>
<dbReference type="Proteomes" id="UP000249248">
    <property type="component" value="Unassembled WGS sequence"/>
</dbReference>